<evidence type="ECO:0000313" key="7">
    <source>
        <dbReference type="EMBL" id="KIM63924.1"/>
    </source>
</evidence>
<organism evidence="7 8">
    <name type="scientific">Scleroderma citrinum Foug A</name>
    <dbReference type="NCBI Taxonomy" id="1036808"/>
    <lineage>
        <taxon>Eukaryota</taxon>
        <taxon>Fungi</taxon>
        <taxon>Dikarya</taxon>
        <taxon>Basidiomycota</taxon>
        <taxon>Agaricomycotina</taxon>
        <taxon>Agaricomycetes</taxon>
        <taxon>Agaricomycetidae</taxon>
        <taxon>Boletales</taxon>
        <taxon>Sclerodermatineae</taxon>
        <taxon>Sclerodermataceae</taxon>
        <taxon>Scleroderma</taxon>
    </lineage>
</organism>
<evidence type="ECO:0000256" key="3">
    <source>
        <dbReference type="ARBA" id="ARBA00022723"/>
    </source>
</evidence>
<dbReference type="SMART" id="SM00054">
    <property type="entry name" value="EFh"/>
    <property type="match status" value="4"/>
</dbReference>
<evidence type="ECO:0000256" key="4">
    <source>
        <dbReference type="ARBA" id="ARBA00022737"/>
    </source>
</evidence>
<dbReference type="PROSITE" id="PS00018">
    <property type="entry name" value="EF_HAND_1"/>
    <property type="match status" value="3"/>
</dbReference>
<dbReference type="EMBL" id="KN822031">
    <property type="protein sequence ID" value="KIM63924.1"/>
    <property type="molecule type" value="Genomic_DNA"/>
</dbReference>
<dbReference type="Pfam" id="PF13499">
    <property type="entry name" value="EF-hand_7"/>
    <property type="match status" value="1"/>
</dbReference>
<dbReference type="PROSITE" id="PS50222">
    <property type="entry name" value="EF_HAND_2"/>
    <property type="match status" value="3"/>
</dbReference>
<dbReference type="InterPro" id="IPR051426">
    <property type="entry name" value="Peflin/Sorcin_CaBP"/>
</dbReference>
<dbReference type="Proteomes" id="UP000053989">
    <property type="component" value="Unassembled WGS sequence"/>
</dbReference>
<dbReference type="InterPro" id="IPR018247">
    <property type="entry name" value="EF_Hand_1_Ca_BS"/>
</dbReference>
<feature type="domain" description="EF-hand" evidence="6">
    <location>
        <begin position="15"/>
        <end position="50"/>
    </location>
</feature>
<comment type="subcellular location">
    <subcellularLocation>
        <location evidence="1">Cytoplasm</location>
    </subcellularLocation>
</comment>
<protein>
    <recommendedName>
        <fullName evidence="6">EF-hand domain-containing protein</fullName>
    </recommendedName>
</protein>
<feature type="non-terminal residue" evidence="7">
    <location>
        <position position="1"/>
    </location>
</feature>
<dbReference type="SUPFAM" id="SSF47473">
    <property type="entry name" value="EF-hand"/>
    <property type="match status" value="1"/>
</dbReference>
<keyword evidence="8" id="KW-1185">Reference proteome</keyword>
<feature type="domain" description="EF-hand" evidence="6">
    <location>
        <begin position="52"/>
        <end position="87"/>
    </location>
</feature>
<dbReference type="OrthoDB" id="186625at2759"/>
<evidence type="ECO:0000256" key="1">
    <source>
        <dbReference type="ARBA" id="ARBA00004496"/>
    </source>
</evidence>
<keyword evidence="4" id="KW-0677">Repeat</keyword>
<dbReference type="InterPro" id="IPR002048">
    <property type="entry name" value="EF_hand_dom"/>
</dbReference>
<proteinExistence type="predicted"/>
<dbReference type="InterPro" id="IPR011992">
    <property type="entry name" value="EF-hand-dom_pair"/>
</dbReference>
<dbReference type="CDD" id="cd16180">
    <property type="entry name" value="EFh_PEF_Group_I"/>
    <property type="match status" value="1"/>
</dbReference>
<evidence type="ECO:0000256" key="2">
    <source>
        <dbReference type="ARBA" id="ARBA00022490"/>
    </source>
</evidence>
<keyword evidence="2" id="KW-0963">Cytoplasm</keyword>
<dbReference type="STRING" id="1036808.A0A0C3E650"/>
<dbReference type="AlphaFoldDB" id="A0A0C3E650"/>
<keyword evidence="3" id="KW-0479">Metal-binding</keyword>
<reference evidence="7 8" key="1">
    <citation type="submission" date="2014-04" db="EMBL/GenBank/DDBJ databases">
        <authorList>
            <consortium name="DOE Joint Genome Institute"/>
            <person name="Kuo A."/>
            <person name="Kohler A."/>
            <person name="Nagy L.G."/>
            <person name="Floudas D."/>
            <person name="Copeland A."/>
            <person name="Barry K.W."/>
            <person name="Cichocki N."/>
            <person name="Veneault-Fourrey C."/>
            <person name="LaButti K."/>
            <person name="Lindquist E.A."/>
            <person name="Lipzen A."/>
            <person name="Lundell T."/>
            <person name="Morin E."/>
            <person name="Murat C."/>
            <person name="Sun H."/>
            <person name="Tunlid A."/>
            <person name="Henrissat B."/>
            <person name="Grigoriev I.V."/>
            <person name="Hibbett D.S."/>
            <person name="Martin F."/>
            <person name="Nordberg H.P."/>
            <person name="Cantor M.N."/>
            <person name="Hua S.X."/>
        </authorList>
    </citation>
    <scope>NUCLEOTIDE SEQUENCE [LARGE SCALE GENOMIC DNA]</scope>
    <source>
        <strain evidence="7 8">Foug A</strain>
    </source>
</reference>
<dbReference type="Pfam" id="PF13405">
    <property type="entry name" value="EF-hand_6"/>
    <property type="match status" value="1"/>
</dbReference>
<sequence length="203" mass="23344">PGGFATPHLPPPPPGADQRLWGWFVAVDEDRSGSISARELERALQNGDWTPFDIDTVKLLMNLFDVDRNGRIGFNEFQGLWRYIKASYLQCLDWQNAFSHFDRDRSGTIDGAELQQALSQFGYNLTPNLLHLVQRKYYLHSNVTASTTETYGRYPSGITFDRFVRACVVIKQLTESFRRLDVNRTGWIQVDYDQFMTTILSLP</sequence>
<gene>
    <name evidence="7" type="ORF">SCLCIDRAFT_116170</name>
</gene>
<dbReference type="PANTHER" id="PTHR46212:SF3">
    <property type="entry name" value="GH27120P"/>
    <property type="match status" value="1"/>
</dbReference>
<dbReference type="HOGENOM" id="CLU_051357_1_1_1"/>
<dbReference type="PANTHER" id="PTHR46212">
    <property type="entry name" value="PEFLIN"/>
    <property type="match status" value="1"/>
</dbReference>
<dbReference type="GO" id="GO:0005737">
    <property type="term" value="C:cytoplasm"/>
    <property type="evidence" value="ECO:0007669"/>
    <property type="project" value="UniProtKB-SubCell"/>
</dbReference>
<reference evidence="8" key="2">
    <citation type="submission" date="2015-01" db="EMBL/GenBank/DDBJ databases">
        <title>Evolutionary Origins and Diversification of the Mycorrhizal Mutualists.</title>
        <authorList>
            <consortium name="DOE Joint Genome Institute"/>
            <consortium name="Mycorrhizal Genomics Consortium"/>
            <person name="Kohler A."/>
            <person name="Kuo A."/>
            <person name="Nagy L.G."/>
            <person name="Floudas D."/>
            <person name="Copeland A."/>
            <person name="Barry K.W."/>
            <person name="Cichocki N."/>
            <person name="Veneault-Fourrey C."/>
            <person name="LaButti K."/>
            <person name="Lindquist E.A."/>
            <person name="Lipzen A."/>
            <person name="Lundell T."/>
            <person name="Morin E."/>
            <person name="Murat C."/>
            <person name="Riley R."/>
            <person name="Ohm R."/>
            <person name="Sun H."/>
            <person name="Tunlid A."/>
            <person name="Henrissat B."/>
            <person name="Grigoriev I.V."/>
            <person name="Hibbett D.S."/>
            <person name="Martin F."/>
        </authorList>
    </citation>
    <scope>NUCLEOTIDE SEQUENCE [LARGE SCALE GENOMIC DNA]</scope>
    <source>
        <strain evidence="8">Foug A</strain>
    </source>
</reference>
<evidence type="ECO:0000259" key="6">
    <source>
        <dbReference type="PROSITE" id="PS50222"/>
    </source>
</evidence>
<accession>A0A0C3E650</accession>
<dbReference type="GO" id="GO:0048306">
    <property type="term" value="F:calcium-dependent protein binding"/>
    <property type="evidence" value="ECO:0007669"/>
    <property type="project" value="UniProtKB-ARBA"/>
</dbReference>
<dbReference type="InParanoid" id="A0A0C3E650"/>
<feature type="domain" description="EF-hand" evidence="6">
    <location>
        <begin position="89"/>
        <end position="124"/>
    </location>
</feature>
<keyword evidence="5" id="KW-0106">Calcium</keyword>
<evidence type="ECO:0000313" key="8">
    <source>
        <dbReference type="Proteomes" id="UP000053989"/>
    </source>
</evidence>
<name>A0A0C3E650_9AGAM</name>
<dbReference type="GO" id="GO:0005509">
    <property type="term" value="F:calcium ion binding"/>
    <property type="evidence" value="ECO:0007669"/>
    <property type="project" value="InterPro"/>
</dbReference>
<evidence type="ECO:0000256" key="5">
    <source>
        <dbReference type="ARBA" id="ARBA00022837"/>
    </source>
</evidence>
<dbReference type="Gene3D" id="1.10.238.10">
    <property type="entry name" value="EF-hand"/>
    <property type="match status" value="1"/>
</dbReference>